<keyword evidence="1" id="KW-1133">Transmembrane helix</keyword>
<organism evidence="2 3">
    <name type="scientific">Westerdykella ornata</name>
    <dbReference type="NCBI Taxonomy" id="318751"/>
    <lineage>
        <taxon>Eukaryota</taxon>
        <taxon>Fungi</taxon>
        <taxon>Dikarya</taxon>
        <taxon>Ascomycota</taxon>
        <taxon>Pezizomycotina</taxon>
        <taxon>Dothideomycetes</taxon>
        <taxon>Pleosporomycetidae</taxon>
        <taxon>Pleosporales</taxon>
        <taxon>Sporormiaceae</taxon>
        <taxon>Westerdykella</taxon>
    </lineage>
</organism>
<keyword evidence="1" id="KW-0472">Membrane</keyword>
<dbReference type="EMBL" id="ML986505">
    <property type="protein sequence ID" value="KAF2274025.1"/>
    <property type="molecule type" value="Genomic_DNA"/>
</dbReference>
<sequence length="64" mass="6514">MGLVLAGSGLFAAVVILAVALAVDYGEQGFQWAFTGIAAVAFAGGCLMGSGRMLGMGWRCFLIV</sequence>
<name>A0A6A6JCL9_WESOR</name>
<keyword evidence="3" id="KW-1185">Reference proteome</keyword>
<accession>A0A6A6JCL9</accession>
<feature type="transmembrane region" description="Helical" evidence="1">
    <location>
        <begin position="32"/>
        <end position="49"/>
    </location>
</feature>
<gene>
    <name evidence="2" type="ORF">EI97DRAFT_435405</name>
</gene>
<dbReference type="AlphaFoldDB" id="A0A6A6JCL9"/>
<dbReference type="GeneID" id="54552029"/>
<evidence type="ECO:0000256" key="1">
    <source>
        <dbReference type="SAM" id="Phobius"/>
    </source>
</evidence>
<dbReference type="Proteomes" id="UP000800097">
    <property type="component" value="Unassembled WGS sequence"/>
</dbReference>
<evidence type="ECO:0000313" key="3">
    <source>
        <dbReference type="Proteomes" id="UP000800097"/>
    </source>
</evidence>
<reference evidence="2" key="1">
    <citation type="journal article" date="2020" name="Stud. Mycol.">
        <title>101 Dothideomycetes genomes: a test case for predicting lifestyles and emergence of pathogens.</title>
        <authorList>
            <person name="Haridas S."/>
            <person name="Albert R."/>
            <person name="Binder M."/>
            <person name="Bloem J."/>
            <person name="Labutti K."/>
            <person name="Salamov A."/>
            <person name="Andreopoulos B."/>
            <person name="Baker S."/>
            <person name="Barry K."/>
            <person name="Bills G."/>
            <person name="Bluhm B."/>
            <person name="Cannon C."/>
            <person name="Castanera R."/>
            <person name="Culley D."/>
            <person name="Daum C."/>
            <person name="Ezra D."/>
            <person name="Gonzalez J."/>
            <person name="Henrissat B."/>
            <person name="Kuo A."/>
            <person name="Liang C."/>
            <person name="Lipzen A."/>
            <person name="Lutzoni F."/>
            <person name="Magnuson J."/>
            <person name="Mondo S."/>
            <person name="Nolan M."/>
            <person name="Ohm R."/>
            <person name="Pangilinan J."/>
            <person name="Park H.-J."/>
            <person name="Ramirez L."/>
            <person name="Alfaro M."/>
            <person name="Sun H."/>
            <person name="Tritt A."/>
            <person name="Yoshinaga Y."/>
            <person name="Zwiers L.-H."/>
            <person name="Turgeon B."/>
            <person name="Goodwin S."/>
            <person name="Spatafora J."/>
            <person name="Crous P."/>
            <person name="Grigoriev I."/>
        </authorList>
    </citation>
    <scope>NUCLEOTIDE SEQUENCE</scope>
    <source>
        <strain evidence="2">CBS 379.55</strain>
    </source>
</reference>
<dbReference type="RefSeq" id="XP_033651564.1">
    <property type="nucleotide sequence ID" value="XM_033798854.1"/>
</dbReference>
<evidence type="ECO:0000313" key="2">
    <source>
        <dbReference type="EMBL" id="KAF2274025.1"/>
    </source>
</evidence>
<keyword evidence="1" id="KW-0812">Transmembrane</keyword>
<protein>
    <submittedName>
        <fullName evidence="2">Uncharacterized protein</fullName>
    </submittedName>
</protein>
<proteinExistence type="predicted"/>